<dbReference type="GO" id="GO:0004674">
    <property type="term" value="F:protein serine/threonine kinase activity"/>
    <property type="evidence" value="ECO:0007669"/>
    <property type="project" value="UniProtKB-KW"/>
</dbReference>
<evidence type="ECO:0000256" key="9">
    <source>
        <dbReference type="ARBA" id="ARBA00022777"/>
    </source>
</evidence>
<evidence type="ECO:0000313" key="20">
    <source>
        <dbReference type="EMBL" id="KAJ0966086.1"/>
    </source>
</evidence>
<organism evidence="20 21">
    <name type="scientific">Dioscorea zingiberensis</name>
    <dbReference type="NCBI Taxonomy" id="325984"/>
    <lineage>
        <taxon>Eukaryota</taxon>
        <taxon>Viridiplantae</taxon>
        <taxon>Streptophyta</taxon>
        <taxon>Embryophyta</taxon>
        <taxon>Tracheophyta</taxon>
        <taxon>Spermatophyta</taxon>
        <taxon>Magnoliopsida</taxon>
        <taxon>Liliopsida</taxon>
        <taxon>Dioscoreales</taxon>
        <taxon>Dioscoreaceae</taxon>
        <taxon>Dioscorea</taxon>
    </lineage>
</organism>
<evidence type="ECO:0000256" key="5">
    <source>
        <dbReference type="ARBA" id="ARBA00022692"/>
    </source>
</evidence>
<dbReference type="OrthoDB" id="779887at2759"/>
<dbReference type="FunFam" id="1.10.510.10:FF:001023">
    <property type="entry name" value="Os07g0541700 protein"/>
    <property type="match status" value="1"/>
</dbReference>
<dbReference type="SMART" id="SM00220">
    <property type="entry name" value="S_TKc"/>
    <property type="match status" value="1"/>
</dbReference>
<reference evidence="20" key="1">
    <citation type="submission" date="2021-03" db="EMBL/GenBank/DDBJ databases">
        <authorList>
            <person name="Li Z."/>
            <person name="Yang C."/>
        </authorList>
    </citation>
    <scope>NUCLEOTIDE SEQUENCE</scope>
    <source>
        <strain evidence="20">Dzin_1.0</strain>
        <tissue evidence="20">Leaf</tissue>
    </source>
</reference>
<dbReference type="Gene3D" id="3.30.430.20">
    <property type="entry name" value="Gnk2 domain, C-X8-C-X2-C motif"/>
    <property type="match status" value="2"/>
</dbReference>
<evidence type="ECO:0000256" key="4">
    <source>
        <dbReference type="ARBA" id="ARBA00022679"/>
    </source>
</evidence>
<evidence type="ECO:0000256" key="3">
    <source>
        <dbReference type="ARBA" id="ARBA00022527"/>
    </source>
</evidence>
<evidence type="ECO:0000259" key="19">
    <source>
        <dbReference type="PROSITE" id="PS51473"/>
    </source>
</evidence>
<evidence type="ECO:0000256" key="15">
    <source>
        <dbReference type="ARBA" id="ARBA00048679"/>
    </source>
</evidence>
<keyword evidence="8" id="KW-0547">Nucleotide-binding</keyword>
<gene>
    <name evidence="20" type="ORF">J5N97_027224</name>
</gene>
<dbReference type="InterPro" id="IPR038408">
    <property type="entry name" value="GNK2_sf"/>
</dbReference>
<dbReference type="PROSITE" id="PS50011">
    <property type="entry name" value="PROTEIN_KINASE_DOM"/>
    <property type="match status" value="1"/>
</dbReference>
<dbReference type="InterPro" id="IPR008271">
    <property type="entry name" value="Ser/Thr_kinase_AS"/>
</dbReference>
<keyword evidence="10" id="KW-0067">ATP-binding</keyword>
<evidence type="ECO:0000256" key="11">
    <source>
        <dbReference type="ARBA" id="ARBA00022989"/>
    </source>
</evidence>
<dbReference type="Gene3D" id="1.10.510.10">
    <property type="entry name" value="Transferase(Phosphotransferase) domain 1"/>
    <property type="match status" value="2"/>
</dbReference>
<evidence type="ECO:0000256" key="2">
    <source>
        <dbReference type="ARBA" id="ARBA00012513"/>
    </source>
</evidence>
<keyword evidence="9" id="KW-0418">Kinase</keyword>
<sequence length="603" mass="67436">MPSYYLLLLLIFRCIPLALSDDPTHYCPFSSDSNYTSNSTFKANLNLLFTSLINNTPATGFYNDTRGNTPEKVYGLAQCPGDISSDECWKCMNSSVQGIIQNCPQQKRAIIWTGSCVLRYSDQDFFSSVDTSIKLILYNIANASQPERSNFFLGQLMNDLAVKAVDSTRLFAMDSMDNTSLERIYGLLMCTRDLSKSNCDKCLRNYIANILNMGTGYQQGGVLLGISCYLRYESYPFYNSSAVITETPSTPPVSSPPGKSNNTVIIISAVGIPSIAAVALLSVTYFCLCKRRVRNRSARKNQDGQELRSVESLLFDLATLKDATDNFSEANKLGQGGFGPVYKGVLHDGQQIAVKRLAGNSSQGLIELKNEVILVAKLQHKNLVRLLGCCLENQEKLLVYEYLPNTSLDKFLFDPLRCKQLDWRRRYNIIEGIGRGLLYLHEDSRLKIIHRDLKPSNILLDGDMNPKISDFGLAKLFEVDETQENASKLAGTRYGVLVLEIVTGQQNFGFQAIENAPNLLSYVWQHWDDGTALALKDPCLDGDQLIRTEEVLRCIHIGLLCVQEDPKQRPSMASIVFIHWCLTALKHRPNRFLALPVQTLGNS</sequence>
<dbReference type="AlphaFoldDB" id="A0A9D5C3L7"/>
<dbReference type="Pfam" id="PF00069">
    <property type="entry name" value="Pkinase"/>
    <property type="match status" value="1"/>
</dbReference>
<evidence type="ECO:0000256" key="10">
    <source>
        <dbReference type="ARBA" id="ARBA00022840"/>
    </source>
</evidence>
<keyword evidence="5 16" id="KW-0812">Transmembrane</keyword>
<evidence type="ECO:0000256" key="6">
    <source>
        <dbReference type="ARBA" id="ARBA00022729"/>
    </source>
</evidence>
<dbReference type="PANTHER" id="PTHR27002">
    <property type="entry name" value="RECEPTOR-LIKE SERINE/THREONINE-PROTEIN KINASE SD1-8"/>
    <property type="match status" value="1"/>
</dbReference>
<accession>A0A9D5C3L7</accession>
<dbReference type="PANTHER" id="PTHR27002:SF181">
    <property type="entry name" value="RECEPTOR-LIKE SERINE_THREONINE-PROTEIN KINASE"/>
    <property type="match status" value="1"/>
</dbReference>
<keyword evidence="12 16" id="KW-0472">Membrane</keyword>
<feature type="domain" description="Gnk2-homologous" evidence="19">
    <location>
        <begin position="23"/>
        <end position="125"/>
    </location>
</feature>
<dbReference type="PROSITE" id="PS51473">
    <property type="entry name" value="GNK2"/>
    <property type="match status" value="2"/>
</dbReference>
<feature type="signal peptide" evidence="17">
    <location>
        <begin position="1"/>
        <end position="20"/>
    </location>
</feature>
<dbReference type="Gene3D" id="3.30.200.20">
    <property type="entry name" value="Phosphorylase Kinase, domain 1"/>
    <property type="match status" value="1"/>
</dbReference>
<dbReference type="InterPro" id="IPR002902">
    <property type="entry name" value="GNK2"/>
</dbReference>
<feature type="transmembrane region" description="Helical" evidence="16">
    <location>
        <begin position="264"/>
        <end position="288"/>
    </location>
</feature>
<evidence type="ECO:0000256" key="13">
    <source>
        <dbReference type="ARBA" id="ARBA00023180"/>
    </source>
</evidence>
<dbReference type="Proteomes" id="UP001085076">
    <property type="component" value="Miscellaneous, Linkage group lg08"/>
</dbReference>
<evidence type="ECO:0000256" key="17">
    <source>
        <dbReference type="SAM" id="SignalP"/>
    </source>
</evidence>
<comment type="catalytic activity">
    <reaction evidence="14">
        <text>L-threonyl-[protein] + ATP = O-phospho-L-threonyl-[protein] + ADP + H(+)</text>
        <dbReference type="Rhea" id="RHEA:46608"/>
        <dbReference type="Rhea" id="RHEA-COMP:11060"/>
        <dbReference type="Rhea" id="RHEA-COMP:11605"/>
        <dbReference type="ChEBI" id="CHEBI:15378"/>
        <dbReference type="ChEBI" id="CHEBI:30013"/>
        <dbReference type="ChEBI" id="CHEBI:30616"/>
        <dbReference type="ChEBI" id="CHEBI:61977"/>
        <dbReference type="ChEBI" id="CHEBI:456216"/>
        <dbReference type="EC" id="2.7.11.1"/>
    </reaction>
</comment>
<comment type="catalytic activity">
    <reaction evidence="15">
        <text>L-seryl-[protein] + ATP = O-phospho-L-seryl-[protein] + ADP + H(+)</text>
        <dbReference type="Rhea" id="RHEA:17989"/>
        <dbReference type="Rhea" id="RHEA-COMP:9863"/>
        <dbReference type="Rhea" id="RHEA-COMP:11604"/>
        <dbReference type="ChEBI" id="CHEBI:15378"/>
        <dbReference type="ChEBI" id="CHEBI:29999"/>
        <dbReference type="ChEBI" id="CHEBI:30616"/>
        <dbReference type="ChEBI" id="CHEBI:83421"/>
        <dbReference type="ChEBI" id="CHEBI:456216"/>
        <dbReference type="EC" id="2.7.11.1"/>
    </reaction>
</comment>
<evidence type="ECO:0000256" key="16">
    <source>
        <dbReference type="SAM" id="Phobius"/>
    </source>
</evidence>
<dbReference type="GO" id="GO:0005886">
    <property type="term" value="C:plasma membrane"/>
    <property type="evidence" value="ECO:0007669"/>
    <property type="project" value="TreeGrafter"/>
</dbReference>
<keyword evidence="6 17" id="KW-0732">Signal</keyword>
<keyword evidence="11 16" id="KW-1133">Transmembrane helix</keyword>
<dbReference type="EC" id="2.7.11.1" evidence="2"/>
<evidence type="ECO:0000259" key="18">
    <source>
        <dbReference type="PROSITE" id="PS50011"/>
    </source>
</evidence>
<dbReference type="InterPro" id="IPR011009">
    <property type="entry name" value="Kinase-like_dom_sf"/>
</dbReference>
<keyword evidence="7" id="KW-0677">Repeat</keyword>
<comment type="subcellular location">
    <subcellularLocation>
        <location evidence="1">Membrane</location>
        <topology evidence="1">Single-pass membrane protein</topology>
    </subcellularLocation>
</comment>
<keyword evidence="21" id="KW-1185">Reference proteome</keyword>
<proteinExistence type="predicted"/>
<feature type="domain" description="Gnk2-homologous" evidence="19">
    <location>
        <begin position="131"/>
        <end position="237"/>
    </location>
</feature>
<dbReference type="EMBL" id="JAGGNH010000008">
    <property type="protein sequence ID" value="KAJ0966086.1"/>
    <property type="molecule type" value="Genomic_DNA"/>
</dbReference>
<dbReference type="CDD" id="cd23509">
    <property type="entry name" value="Gnk2-like"/>
    <property type="match status" value="2"/>
</dbReference>
<evidence type="ECO:0000256" key="8">
    <source>
        <dbReference type="ARBA" id="ARBA00022741"/>
    </source>
</evidence>
<keyword evidence="4" id="KW-0808">Transferase</keyword>
<evidence type="ECO:0000256" key="1">
    <source>
        <dbReference type="ARBA" id="ARBA00004167"/>
    </source>
</evidence>
<dbReference type="PROSITE" id="PS00108">
    <property type="entry name" value="PROTEIN_KINASE_ST"/>
    <property type="match status" value="1"/>
</dbReference>
<protein>
    <recommendedName>
        <fullName evidence="2">non-specific serine/threonine protein kinase</fullName>
        <ecNumber evidence="2">2.7.11.1</ecNumber>
    </recommendedName>
</protein>
<dbReference type="Pfam" id="PF01657">
    <property type="entry name" value="Stress-antifung"/>
    <property type="match status" value="2"/>
</dbReference>
<dbReference type="InterPro" id="IPR000719">
    <property type="entry name" value="Prot_kinase_dom"/>
</dbReference>
<dbReference type="FunFam" id="3.30.200.20:FF:000142">
    <property type="entry name" value="Cysteine-rich receptor-like protein kinase 10"/>
    <property type="match status" value="1"/>
</dbReference>
<dbReference type="SUPFAM" id="SSF56112">
    <property type="entry name" value="Protein kinase-like (PK-like)"/>
    <property type="match status" value="1"/>
</dbReference>
<feature type="domain" description="Protein kinase" evidence="18">
    <location>
        <begin position="327"/>
        <end position="603"/>
    </location>
</feature>
<evidence type="ECO:0000313" key="21">
    <source>
        <dbReference type="Proteomes" id="UP001085076"/>
    </source>
</evidence>
<evidence type="ECO:0000256" key="14">
    <source>
        <dbReference type="ARBA" id="ARBA00047899"/>
    </source>
</evidence>
<reference evidence="20" key="2">
    <citation type="journal article" date="2022" name="Hortic Res">
        <title>The genome of Dioscorea zingiberensis sheds light on the biosynthesis, origin and evolution of the medicinally important diosgenin saponins.</title>
        <authorList>
            <person name="Li Y."/>
            <person name="Tan C."/>
            <person name="Li Z."/>
            <person name="Guo J."/>
            <person name="Li S."/>
            <person name="Chen X."/>
            <person name="Wang C."/>
            <person name="Dai X."/>
            <person name="Yang H."/>
            <person name="Song W."/>
            <person name="Hou L."/>
            <person name="Xu J."/>
            <person name="Tong Z."/>
            <person name="Xu A."/>
            <person name="Yuan X."/>
            <person name="Wang W."/>
            <person name="Yang Q."/>
            <person name="Chen L."/>
            <person name="Sun Z."/>
            <person name="Wang K."/>
            <person name="Pan B."/>
            <person name="Chen J."/>
            <person name="Bao Y."/>
            <person name="Liu F."/>
            <person name="Qi X."/>
            <person name="Gang D.R."/>
            <person name="Wen J."/>
            <person name="Li J."/>
        </authorList>
    </citation>
    <scope>NUCLEOTIDE SEQUENCE</scope>
    <source>
        <strain evidence="20">Dzin_1.0</strain>
    </source>
</reference>
<feature type="chain" id="PRO_5038887908" description="non-specific serine/threonine protein kinase" evidence="17">
    <location>
        <begin position="21"/>
        <end position="603"/>
    </location>
</feature>
<keyword evidence="13" id="KW-0325">Glycoprotein</keyword>
<dbReference type="FunFam" id="3.30.430.20:FF:000003">
    <property type="entry name" value="Cysteine-rich RLK (RECEPTOR-like protein kinase) 10"/>
    <property type="match status" value="1"/>
</dbReference>
<comment type="caution">
    <text evidence="20">The sequence shown here is derived from an EMBL/GenBank/DDBJ whole genome shotgun (WGS) entry which is preliminary data.</text>
</comment>
<evidence type="ECO:0000256" key="12">
    <source>
        <dbReference type="ARBA" id="ARBA00023136"/>
    </source>
</evidence>
<name>A0A9D5C3L7_9LILI</name>
<dbReference type="GO" id="GO:0005524">
    <property type="term" value="F:ATP binding"/>
    <property type="evidence" value="ECO:0007669"/>
    <property type="project" value="UniProtKB-KW"/>
</dbReference>
<evidence type="ECO:0000256" key="7">
    <source>
        <dbReference type="ARBA" id="ARBA00022737"/>
    </source>
</evidence>
<keyword evidence="3" id="KW-0723">Serine/threonine-protein kinase</keyword>